<gene>
    <name evidence="1" type="ORF">GSI_06114</name>
</gene>
<keyword evidence="2" id="KW-1185">Reference proteome</keyword>
<evidence type="ECO:0000313" key="1">
    <source>
        <dbReference type="EMBL" id="PIL31413.1"/>
    </source>
</evidence>
<sequence>MPADISIPRLTDLQHDAHAHETSTISNHCIPPSTTNAPILEVSCSQLPHHLGHDHIHTPDSLSSVPRTPSSDACNIEHIAIIPRNRRNARSVWPALMHDTSSSTMLAPSTLSGCQNACSPIHGRGHEVTKP</sequence>
<dbReference type="EMBL" id="AYKW01000012">
    <property type="protein sequence ID" value="PIL31413.1"/>
    <property type="molecule type" value="Genomic_DNA"/>
</dbReference>
<name>A0A2G8SCD9_9APHY</name>
<organism evidence="1 2">
    <name type="scientific">Ganoderma sinense ZZ0214-1</name>
    <dbReference type="NCBI Taxonomy" id="1077348"/>
    <lineage>
        <taxon>Eukaryota</taxon>
        <taxon>Fungi</taxon>
        <taxon>Dikarya</taxon>
        <taxon>Basidiomycota</taxon>
        <taxon>Agaricomycotina</taxon>
        <taxon>Agaricomycetes</taxon>
        <taxon>Polyporales</taxon>
        <taxon>Polyporaceae</taxon>
        <taxon>Ganoderma</taxon>
    </lineage>
</organism>
<comment type="caution">
    <text evidence="1">The sequence shown here is derived from an EMBL/GenBank/DDBJ whole genome shotgun (WGS) entry which is preliminary data.</text>
</comment>
<accession>A0A2G8SCD9</accession>
<dbReference type="Proteomes" id="UP000230002">
    <property type="component" value="Unassembled WGS sequence"/>
</dbReference>
<dbReference type="AlphaFoldDB" id="A0A2G8SCD9"/>
<evidence type="ECO:0000313" key="2">
    <source>
        <dbReference type="Proteomes" id="UP000230002"/>
    </source>
</evidence>
<protein>
    <submittedName>
        <fullName evidence="1">Uncharacterized protein</fullName>
    </submittedName>
</protein>
<reference evidence="1 2" key="1">
    <citation type="journal article" date="2015" name="Sci. Rep.">
        <title>Chromosome-level genome map provides insights into diverse defense mechanisms in the medicinal fungus Ganoderma sinense.</title>
        <authorList>
            <person name="Zhu Y."/>
            <person name="Xu J."/>
            <person name="Sun C."/>
            <person name="Zhou S."/>
            <person name="Xu H."/>
            <person name="Nelson D.R."/>
            <person name="Qian J."/>
            <person name="Song J."/>
            <person name="Luo H."/>
            <person name="Xiang L."/>
            <person name="Li Y."/>
            <person name="Xu Z."/>
            <person name="Ji A."/>
            <person name="Wang L."/>
            <person name="Lu S."/>
            <person name="Hayward A."/>
            <person name="Sun W."/>
            <person name="Li X."/>
            <person name="Schwartz D.C."/>
            <person name="Wang Y."/>
            <person name="Chen S."/>
        </authorList>
    </citation>
    <scope>NUCLEOTIDE SEQUENCE [LARGE SCALE GENOMIC DNA]</scope>
    <source>
        <strain evidence="1 2">ZZ0214-1</strain>
    </source>
</reference>
<proteinExistence type="predicted"/>